<name>A0A5C5ZMP7_9BACT</name>
<evidence type="ECO:0000256" key="5">
    <source>
        <dbReference type="ARBA" id="ARBA00023049"/>
    </source>
</evidence>
<dbReference type="GO" id="GO:0016020">
    <property type="term" value="C:membrane"/>
    <property type="evidence" value="ECO:0007669"/>
    <property type="project" value="TreeGrafter"/>
</dbReference>
<evidence type="ECO:0000313" key="10">
    <source>
        <dbReference type="Proteomes" id="UP000315440"/>
    </source>
</evidence>
<evidence type="ECO:0000313" key="9">
    <source>
        <dbReference type="EMBL" id="TWT88699.1"/>
    </source>
</evidence>
<keyword evidence="4 6" id="KW-0862">Zinc</keyword>
<reference evidence="9 10" key="1">
    <citation type="submission" date="2019-02" db="EMBL/GenBank/DDBJ databases">
        <title>Deep-cultivation of Planctomycetes and their phenomic and genomic characterization uncovers novel biology.</title>
        <authorList>
            <person name="Wiegand S."/>
            <person name="Jogler M."/>
            <person name="Boedeker C."/>
            <person name="Pinto D."/>
            <person name="Vollmers J."/>
            <person name="Rivas-Marin E."/>
            <person name="Kohn T."/>
            <person name="Peeters S.H."/>
            <person name="Heuer A."/>
            <person name="Rast P."/>
            <person name="Oberbeckmann S."/>
            <person name="Bunk B."/>
            <person name="Jeske O."/>
            <person name="Meyerdierks A."/>
            <person name="Storesund J.E."/>
            <person name="Kallscheuer N."/>
            <person name="Luecker S."/>
            <person name="Lage O.M."/>
            <person name="Pohl T."/>
            <person name="Merkel B.J."/>
            <person name="Hornburger P."/>
            <person name="Mueller R.-W."/>
            <person name="Bruemmer F."/>
            <person name="Labrenz M."/>
            <person name="Spormann A.M."/>
            <person name="Op Den Camp H."/>
            <person name="Overmann J."/>
            <person name="Amann R."/>
            <person name="Jetten M.S.M."/>
            <person name="Mascher T."/>
            <person name="Medema M.H."/>
            <person name="Devos D.P."/>
            <person name="Kaster A.-K."/>
            <person name="Ovreas L."/>
            <person name="Rohde M."/>
            <person name="Galperin M.Y."/>
            <person name="Jogler C."/>
        </authorList>
    </citation>
    <scope>NUCLEOTIDE SEQUENCE [LARGE SCALE GENOMIC DNA]</scope>
    <source>
        <strain evidence="9 10">Mal64</strain>
    </source>
</reference>
<evidence type="ECO:0000256" key="1">
    <source>
        <dbReference type="ARBA" id="ARBA00022670"/>
    </source>
</evidence>
<dbReference type="PANTHER" id="PTHR22726:SF1">
    <property type="entry name" value="METALLOENDOPEPTIDASE OMA1, MITOCHONDRIAL"/>
    <property type="match status" value="1"/>
</dbReference>
<sequence length="321" mass="34606">MARFPFPMPRQTSTRRGGYSQRQRPMFGVGRPSSAGGASRGRGMGGLKMRLLIAVGLALFALVSYYGNPGDENQITGAMERVALAEEDQEMALGRQAAPQMVQQHGGASRDRGAQQLVDEIGDELLVALDRWIADREAETGEELTNPYQFEFTLLADPKTVNAFALPGGQVFITEALFERLETHGQLAGVLGHEVGHVIARHGNKRMAKQKLFSGLAMAGGALGGDANSARTAQMITQMVSMQYGRQDELESDGWGVELTALSGYDPRAMIGLMRILDEASGGGGPPEMLSTHPKPANRVQYIQGVIKEKFPNGLPDGLRP</sequence>
<comment type="caution">
    <text evidence="9">The sequence shown here is derived from an EMBL/GenBank/DDBJ whole genome shotgun (WGS) entry which is preliminary data.</text>
</comment>
<dbReference type="Proteomes" id="UP000315440">
    <property type="component" value="Unassembled WGS sequence"/>
</dbReference>
<protein>
    <submittedName>
        <fullName evidence="9">TPR repeat-containing protein YfgC</fullName>
    </submittedName>
</protein>
<evidence type="ECO:0000256" key="6">
    <source>
        <dbReference type="RuleBase" id="RU003983"/>
    </source>
</evidence>
<keyword evidence="1 6" id="KW-0645">Protease</keyword>
<dbReference type="PANTHER" id="PTHR22726">
    <property type="entry name" value="METALLOENDOPEPTIDASE OMA1"/>
    <property type="match status" value="1"/>
</dbReference>
<keyword evidence="10" id="KW-1185">Reference proteome</keyword>
<dbReference type="GO" id="GO:0004222">
    <property type="term" value="F:metalloendopeptidase activity"/>
    <property type="evidence" value="ECO:0007669"/>
    <property type="project" value="InterPro"/>
</dbReference>
<feature type="compositionally biased region" description="Low complexity" evidence="7">
    <location>
        <begin position="28"/>
        <end position="37"/>
    </location>
</feature>
<dbReference type="GO" id="GO:0046872">
    <property type="term" value="F:metal ion binding"/>
    <property type="evidence" value="ECO:0007669"/>
    <property type="project" value="UniProtKB-KW"/>
</dbReference>
<dbReference type="AlphaFoldDB" id="A0A5C5ZMP7"/>
<keyword evidence="3 6" id="KW-0378">Hydrolase</keyword>
<evidence type="ECO:0000256" key="2">
    <source>
        <dbReference type="ARBA" id="ARBA00022723"/>
    </source>
</evidence>
<dbReference type="Gene3D" id="3.30.2010.10">
    <property type="entry name" value="Metalloproteases ('zincins'), catalytic domain"/>
    <property type="match status" value="1"/>
</dbReference>
<comment type="cofactor">
    <cofactor evidence="6">
        <name>Zn(2+)</name>
        <dbReference type="ChEBI" id="CHEBI:29105"/>
    </cofactor>
    <text evidence="6">Binds 1 zinc ion per subunit.</text>
</comment>
<proteinExistence type="inferred from homology"/>
<dbReference type="EMBL" id="SJPQ01000002">
    <property type="protein sequence ID" value="TWT88699.1"/>
    <property type="molecule type" value="Genomic_DNA"/>
</dbReference>
<dbReference type="Pfam" id="PF01435">
    <property type="entry name" value="Peptidase_M48"/>
    <property type="match status" value="1"/>
</dbReference>
<evidence type="ECO:0000256" key="7">
    <source>
        <dbReference type="SAM" id="MobiDB-lite"/>
    </source>
</evidence>
<evidence type="ECO:0000259" key="8">
    <source>
        <dbReference type="Pfam" id="PF01435"/>
    </source>
</evidence>
<evidence type="ECO:0000256" key="4">
    <source>
        <dbReference type="ARBA" id="ARBA00022833"/>
    </source>
</evidence>
<dbReference type="GO" id="GO:0051603">
    <property type="term" value="P:proteolysis involved in protein catabolic process"/>
    <property type="evidence" value="ECO:0007669"/>
    <property type="project" value="TreeGrafter"/>
</dbReference>
<feature type="domain" description="Peptidase M48" evidence="8">
    <location>
        <begin position="148"/>
        <end position="305"/>
    </location>
</feature>
<keyword evidence="2" id="KW-0479">Metal-binding</keyword>
<gene>
    <name evidence="9" type="primary">yfgC</name>
    <name evidence="9" type="ORF">Mal64_21870</name>
</gene>
<accession>A0A5C5ZMP7</accession>
<organism evidence="9 10">
    <name type="scientific">Pseudobythopirellula maris</name>
    <dbReference type="NCBI Taxonomy" id="2527991"/>
    <lineage>
        <taxon>Bacteria</taxon>
        <taxon>Pseudomonadati</taxon>
        <taxon>Planctomycetota</taxon>
        <taxon>Planctomycetia</taxon>
        <taxon>Pirellulales</taxon>
        <taxon>Lacipirellulaceae</taxon>
        <taxon>Pseudobythopirellula</taxon>
    </lineage>
</organism>
<evidence type="ECO:0000256" key="3">
    <source>
        <dbReference type="ARBA" id="ARBA00022801"/>
    </source>
</evidence>
<comment type="similarity">
    <text evidence="6">Belongs to the peptidase M48 family.</text>
</comment>
<feature type="region of interest" description="Disordered" evidence="7">
    <location>
        <begin position="1"/>
        <end position="41"/>
    </location>
</feature>
<keyword evidence="5 6" id="KW-0482">Metalloprotease</keyword>
<feature type="compositionally biased region" description="Polar residues" evidence="7">
    <location>
        <begin position="10"/>
        <end position="23"/>
    </location>
</feature>
<dbReference type="InterPro" id="IPR051156">
    <property type="entry name" value="Mito/Outer_Membr_Metalloprot"/>
</dbReference>
<dbReference type="InterPro" id="IPR001915">
    <property type="entry name" value="Peptidase_M48"/>
</dbReference>